<comment type="caution">
    <text evidence="7">The sequence shown here is derived from an EMBL/GenBank/DDBJ whole genome shotgun (WGS) entry which is preliminary data.</text>
</comment>
<proteinExistence type="predicted"/>
<feature type="transmembrane region" description="Helical" evidence="6">
    <location>
        <begin position="144"/>
        <end position="163"/>
    </location>
</feature>
<dbReference type="GO" id="GO:0015165">
    <property type="term" value="F:pyrimidine nucleotide-sugar transmembrane transporter activity"/>
    <property type="evidence" value="ECO:0007669"/>
    <property type="project" value="InterPro"/>
</dbReference>
<dbReference type="InterPro" id="IPR007271">
    <property type="entry name" value="Nuc_sug_transpt"/>
</dbReference>
<accession>A0AAD1XB68</accession>
<feature type="compositionally biased region" description="Polar residues" evidence="5">
    <location>
        <begin position="369"/>
        <end position="389"/>
    </location>
</feature>
<dbReference type="PANTHER" id="PTHR13146:SF0">
    <property type="entry name" value="SOLUTE CARRIER FAMILY 35 MEMBER F6"/>
    <property type="match status" value="1"/>
</dbReference>
<dbReference type="Gene3D" id="1.10.3730.20">
    <property type="match status" value="1"/>
</dbReference>
<feature type="transmembrane region" description="Helical" evidence="6">
    <location>
        <begin position="286"/>
        <end position="303"/>
    </location>
</feature>
<dbReference type="EMBL" id="CAMPGE010011049">
    <property type="protein sequence ID" value="CAI2369894.1"/>
    <property type="molecule type" value="Genomic_DNA"/>
</dbReference>
<comment type="subcellular location">
    <subcellularLocation>
        <location evidence="1">Membrane</location>
        <topology evidence="1">Multi-pass membrane protein</topology>
    </subcellularLocation>
</comment>
<reference evidence="7" key="1">
    <citation type="submission" date="2023-07" db="EMBL/GenBank/DDBJ databases">
        <authorList>
            <consortium name="AG Swart"/>
            <person name="Singh M."/>
            <person name="Singh A."/>
            <person name="Seah K."/>
            <person name="Emmerich C."/>
        </authorList>
    </citation>
    <scope>NUCLEOTIDE SEQUENCE</scope>
    <source>
        <strain evidence="7">DP1</strain>
    </source>
</reference>
<evidence type="ECO:0000313" key="7">
    <source>
        <dbReference type="EMBL" id="CAI2369894.1"/>
    </source>
</evidence>
<dbReference type="SUPFAM" id="SSF103481">
    <property type="entry name" value="Multidrug resistance efflux transporter EmrE"/>
    <property type="match status" value="1"/>
</dbReference>
<feature type="transmembrane region" description="Helical" evidence="6">
    <location>
        <begin position="114"/>
        <end position="132"/>
    </location>
</feature>
<feature type="transmembrane region" description="Helical" evidence="6">
    <location>
        <begin position="210"/>
        <end position="232"/>
    </location>
</feature>
<organism evidence="7 8">
    <name type="scientific">Euplotes crassus</name>
    <dbReference type="NCBI Taxonomy" id="5936"/>
    <lineage>
        <taxon>Eukaryota</taxon>
        <taxon>Sar</taxon>
        <taxon>Alveolata</taxon>
        <taxon>Ciliophora</taxon>
        <taxon>Intramacronucleata</taxon>
        <taxon>Spirotrichea</taxon>
        <taxon>Hypotrichia</taxon>
        <taxon>Euplotida</taxon>
        <taxon>Euplotidae</taxon>
        <taxon>Moneuplotes</taxon>
    </lineage>
</organism>
<feature type="transmembrane region" description="Helical" evidence="6">
    <location>
        <begin position="315"/>
        <end position="340"/>
    </location>
</feature>
<evidence type="ECO:0000256" key="4">
    <source>
        <dbReference type="ARBA" id="ARBA00023136"/>
    </source>
</evidence>
<gene>
    <name evidence="7" type="ORF">ECRASSUSDP1_LOCUS11198</name>
</gene>
<dbReference type="PANTHER" id="PTHR13146">
    <property type="match status" value="1"/>
</dbReference>
<keyword evidence="3 6" id="KW-1133">Transmembrane helix</keyword>
<dbReference type="GO" id="GO:0000139">
    <property type="term" value="C:Golgi membrane"/>
    <property type="evidence" value="ECO:0007669"/>
    <property type="project" value="InterPro"/>
</dbReference>
<feature type="transmembrane region" description="Helical" evidence="6">
    <location>
        <begin position="31"/>
        <end position="53"/>
    </location>
</feature>
<keyword evidence="2 6" id="KW-0812">Transmembrane</keyword>
<dbReference type="InterPro" id="IPR037185">
    <property type="entry name" value="EmrE-like"/>
</dbReference>
<dbReference type="Pfam" id="PF04142">
    <property type="entry name" value="Nuc_sug_transp"/>
    <property type="match status" value="1"/>
</dbReference>
<sequence length="401" mass="45077">MLIMLITGALNTILLKLQIEVKDSEGRYYKHPYFGSIGVFIAGSLGLVLYNVYRCLTIKKHGSLKNSPEVIKAVQNGKKEYIHWIWLIIPAFCDFCAIPLMNLGLIMVNASVYQMMRGGLIFLIAMLAIIFLKARLHRHHWTALVAIIVGVTLVGLSSILNTGSENSNVVLGISLLLISQLFSAVHWIIEEKIMVTHYIHPFRMVGWEGFWNLIMTIILVVVASFIKCDAAYCSEGSLENVPLAWRQMKENPIIIMYQVLLIFCICAFQCSGVFTTKYGSSAQRCTIDIARIILIWVFFLAYQGEGHESFEYVEFIGFIGIIIGTVMYNEIYVPPFCGFAQNTKVNKAKRDQNDRNFKLLEEDYEQDEGGSNNTSPILAKLNNSTTPSTDHLMASSEALSA</sequence>
<feature type="transmembrane region" description="Helical" evidence="6">
    <location>
        <begin position="252"/>
        <end position="274"/>
    </location>
</feature>
<evidence type="ECO:0000256" key="6">
    <source>
        <dbReference type="SAM" id="Phobius"/>
    </source>
</evidence>
<dbReference type="AlphaFoldDB" id="A0AAD1XB68"/>
<dbReference type="Proteomes" id="UP001295684">
    <property type="component" value="Unassembled WGS sequence"/>
</dbReference>
<evidence type="ECO:0000256" key="3">
    <source>
        <dbReference type="ARBA" id="ARBA00022989"/>
    </source>
</evidence>
<evidence type="ECO:0000313" key="8">
    <source>
        <dbReference type="Proteomes" id="UP001295684"/>
    </source>
</evidence>
<name>A0AAD1XB68_EUPCR</name>
<feature type="region of interest" description="Disordered" evidence="5">
    <location>
        <begin position="362"/>
        <end position="401"/>
    </location>
</feature>
<evidence type="ECO:0000256" key="5">
    <source>
        <dbReference type="SAM" id="MobiDB-lite"/>
    </source>
</evidence>
<keyword evidence="4 6" id="KW-0472">Membrane</keyword>
<evidence type="ECO:0000256" key="2">
    <source>
        <dbReference type="ARBA" id="ARBA00022692"/>
    </source>
</evidence>
<evidence type="ECO:0000256" key="1">
    <source>
        <dbReference type="ARBA" id="ARBA00004141"/>
    </source>
</evidence>
<keyword evidence="8" id="KW-1185">Reference proteome</keyword>
<feature type="transmembrane region" description="Helical" evidence="6">
    <location>
        <begin position="169"/>
        <end position="189"/>
    </location>
</feature>
<protein>
    <submittedName>
        <fullName evidence="7">Uncharacterized protein</fullName>
    </submittedName>
</protein>
<feature type="transmembrane region" description="Helical" evidence="6">
    <location>
        <begin position="84"/>
        <end position="108"/>
    </location>
</feature>